<name>A0A0F9KDB8_9ZZZZ</name>
<comment type="caution">
    <text evidence="2">The sequence shown here is derived from an EMBL/GenBank/DDBJ whole genome shotgun (WGS) entry which is preliminary data.</text>
</comment>
<keyword evidence="1" id="KW-0472">Membrane</keyword>
<evidence type="ECO:0008006" key="3">
    <source>
        <dbReference type="Google" id="ProtNLM"/>
    </source>
</evidence>
<organism evidence="2">
    <name type="scientific">marine sediment metagenome</name>
    <dbReference type="NCBI Taxonomy" id="412755"/>
    <lineage>
        <taxon>unclassified sequences</taxon>
        <taxon>metagenomes</taxon>
        <taxon>ecological metagenomes</taxon>
    </lineage>
</organism>
<protein>
    <recommendedName>
        <fullName evidence="3">DUF106 domain-containing protein</fullName>
    </recommendedName>
</protein>
<keyword evidence="1" id="KW-1133">Transmembrane helix</keyword>
<feature type="transmembrane region" description="Helical" evidence="1">
    <location>
        <begin position="99"/>
        <end position="117"/>
    </location>
</feature>
<evidence type="ECO:0000313" key="2">
    <source>
        <dbReference type="EMBL" id="KKM13320.1"/>
    </source>
</evidence>
<evidence type="ECO:0000256" key="1">
    <source>
        <dbReference type="SAM" id="Phobius"/>
    </source>
</evidence>
<reference evidence="2" key="1">
    <citation type="journal article" date="2015" name="Nature">
        <title>Complex archaea that bridge the gap between prokaryotes and eukaryotes.</title>
        <authorList>
            <person name="Spang A."/>
            <person name="Saw J.H."/>
            <person name="Jorgensen S.L."/>
            <person name="Zaremba-Niedzwiedzka K."/>
            <person name="Martijn J."/>
            <person name="Lind A.E."/>
            <person name="van Eijk R."/>
            <person name="Schleper C."/>
            <person name="Guy L."/>
            <person name="Ettema T.J."/>
        </authorList>
    </citation>
    <scope>NUCLEOTIDE SEQUENCE</scope>
</reference>
<gene>
    <name evidence="2" type="ORF">LCGC14_1717430</name>
</gene>
<accession>A0A0F9KDB8</accession>
<sequence>MNYFTGIFVVGITALIATLLAQIPYQFLNKEKLKVLNDRKKELKQESKKKDLPDEEYEPIMKDIIKINLQVNKQIIIPLIIQMTIIFYVLGRLKTLNPMFLWILWYIGFSMLFSRMWKKIIGRI</sequence>
<dbReference type="EMBL" id="LAZR01015405">
    <property type="protein sequence ID" value="KKM13320.1"/>
    <property type="molecule type" value="Genomic_DNA"/>
</dbReference>
<proteinExistence type="predicted"/>
<feature type="transmembrane region" description="Helical" evidence="1">
    <location>
        <begin position="6"/>
        <end position="25"/>
    </location>
</feature>
<feature type="transmembrane region" description="Helical" evidence="1">
    <location>
        <begin position="75"/>
        <end position="93"/>
    </location>
</feature>
<keyword evidence="1" id="KW-0812">Transmembrane</keyword>
<dbReference type="AlphaFoldDB" id="A0A0F9KDB8"/>